<accession>A0A7T8KBI0</accession>
<dbReference type="AlphaFoldDB" id="A0A7T8KBI0"/>
<keyword evidence="2" id="KW-1185">Reference proteome</keyword>
<name>A0A7T8KBI0_CALRO</name>
<protein>
    <submittedName>
        <fullName evidence="1">Uncharacterized protein</fullName>
    </submittedName>
</protein>
<dbReference type="OrthoDB" id="2283219at2759"/>
<evidence type="ECO:0000313" key="1">
    <source>
        <dbReference type="EMBL" id="QQP52846.1"/>
    </source>
</evidence>
<dbReference type="EMBL" id="CP045892">
    <property type="protein sequence ID" value="QQP52846.1"/>
    <property type="molecule type" value="Genomic_DNA"/>
</dbReference>
<reference evidence="2" key="1">
    <citation type="submission" date="2021-01" db="EMBL/GenBank/DDBJ databases">
        <title>Caligus Genome Assembly.</title>
        <authorList>
            <person name="Gallardo-Escarate C."/>
        </authorList>
    </citation>
    <scope>NUCLEOTIDE SEQUENCE [LARGE SCALE GENOMIC DNA]</scope>
</reference>
<proteinExistence type="predicted"/>
<organism evidence="1 2">
    <name type="scientific">Caligus rogercresseyi</name>
    <name type="common">Sea louse</name>
    <dbReference type="NCBI Taxonomy" id="217165"/>
    <lineage>
        <taxon>Eukaryota</taxon>
        <taxon>Metazoa</taxon>
        <taxon>Ecdysozoa</taxon>
        <taxon>Arthropoda</taxon>
        <taxon>Crustacea</taxon>
        <taxon>Multicrustacea</taxon>
        <taxon>Hexanauplia</taxon>
        <taxon>Copepoda</taxon>
        <taxon>Siphonostomatoida</taxon>
        <taxon>Caligidae</taxon>
        <taxon>Caligus</taxon>
    </lineage>
</organism>
<dbReference type="GO" id="GO:0003676">
    <property type="term" value="F:nucleic acid binding"/>
    <property type="evidence" value="ECO:0007669"/>
    <property type="project" value="InterPro"/>
</dbReference>
<evidence type="ECO:0000313" key="2">
    <source>
        <dbReference type="Proteomes" id="UP000595437"/>
    </source>
</evidence>
<sequence length="207" mass="23647">MSVLPKKCNVSRATVFRAVKELNIISYKRSQAHSLTGKMKEVRLRRCKKVLNSVTSPPLKFFSNENIFTVDRSSKTKKEVPKSFRTKSDLCDGPRYFQHCRRLHYHFFKAGEKIKFDVYLGVLKEVVKPWIDGFFQQDSAPTHKAKKTQEWLQANACLRHFPCQCNLPQASIRRQAIKLPTADVTAACKAFRSLIEAVISAEGGNIV</sequence>
<dbReference type="Gene3D" id="3.30.420.10">
    <property type="entry name" value="Ribonuclease H-like superfamily/Ribonuclease H"/>
    <property type="match status" value="1"/>
</dbReference>
<dbReference type="InterPro" id="IPR036397">
    <property type="entry name" value="RNaseH_sf"/>
</dbReference>
<dbReference type="Proteomes" id="UP000595437">
    <property type="component" value="Chromosome 3"/>
</dbReference>
<gene>
    <name evidence="1" type="ORF">FKW44_005121</name>
</gene>